<accession>A8AKF4</accession>
<proteinExistence type="predicted"/>
<organism evidence="1 2">
    <name type="scientific">Citrobacter koseri (strain ATCC BAA-895 / CDC 4225-83 / SGSC4696)</name>
    <dbReference type="NCBI Taxonomy" id="290338"/>
    <lineage>
        <taxon>Bacteria</taxon>
        <taxon>Pseudomonadati</taxon>
        <taxon>Pseudomonadota</taxon>
        <taxon>Gammaproteobacteria</taxon>
        <taxon>Enterobacterales</taxon>
        <taxon>Enterobacteriaceae</taxon>
        <taxon>Citrobacter</taxon>
    </lineage>
</organism>
<dbReference type="KEGG" id="cko:CKO_02860"/>
<sequence length="46" mass="4939">MNLPQLVQGFAVCRVQGFTPDSGKQFSNLQVNIPYGRPVMVGCGLA</sequence>
<protein>
    <submittedName>
        <fullName evidence="1">Uncharacterized protein</fullName>
    </submittedName>
</protein>
<dbReference type="AlphaFoldDB" id="A8AKF4"/>
<reference evidence="1 2" key="1">
    <citation type="submission" date="2007-08" db="EMBL/GenBank/DDBJ databases">
        <authorList>
            <consortium name="The Citrobacter koseri Genome Sequencing Project"/>
            <person name="McClelland M."/>
            <person name="Sanderson E.K."/>
            <person name="Porwollik S."/>
            <person name="Spieth J."/>
            <person name="Clifton W.S."/>
            <person name="Latreille P."/>
            <person name="Courtney L."/>
            <person name="Wang C."/>
            <person name="Pepin K."/>
            <person name="Bhonagiri V."/>
            <person name="Nash W."/>
            <person name="Johnson M."/>
            <person name="Thiruvilangam P."/>
            <person name="Wilson R."/>
        </authorList>
    </citation>
    <scope>NUCLEOTIDE SEQUENCE [LARGE SCALE GENOMIC DNA]</scope>
    <source>
        <strain evidence="2">ATCC BAA-895 / CDC 4225-83 / SGSC4696</strain>
    </source>
</reference>
<keyword evidence="2" id="KW-1185">Reference proteome</keyword>
<dbReference type="EMBL" id="CP000822">
    <property type="protein sequence ID" value="ABV13966.1"/>
    <property type="molecule type" value="Genomic_DNA"/>
</dbReference>
<evidence type="ECO:0000313" key="2">
    <source>
        <dbReference type="Proteomes" id="UP000008148"/>
    </source>
</evidence>
<evidence type="ECO:0000313" key="1">
    <source>
        <dbReference type="EMBL" id="ABV13966.1"/>
    </source>
</evidence>
<name>A8AKF4_CITK8</name>
<dbReference type="Proteomes" id="UP000008148">
    <property type="component" value="Chromosome"/>
</dbReference>
<dbReference type="HOGENOM" id="CLU_3181794_0_0_6"/>
<gene>
    <name evidence="1" type="ordered locus">CKO_02860</name>
</gene>